<evidence type="ECO:0000256" key="4">
    <source>
        <dbReference type="PROSITE-ProRule" id="PRU01248"/>
    </source>
</evidence>
<protein>
    <submittedName>
        <fullName evidence="7">Site-specific integrase</fullName>
    </submittedName>
</protein>
<gene>
    <name evidence="7" type="ORF">KK103_12050</name>
</gene>
<proteinExistence type="inferred from homology"/>
<dbReference type="CDD" id="cd01189">
    <property type="entry name" value="INT_ICEBs1_C_like"/>
    <property type="match status" value="1"/>
</dbReference>
<keyword evidence="2 4" id="KW-0238">DNA-binding</keyword>
<dbReference type="Proteomes" id="UP000709437">
    <property type="component" value="Unassembled WGS sequence"/>
</dbReference>
<dbReference type="GO" id="GO:0006310">
    <property type="term" value="P:DNA recombination"/>
    <property type="evidence" value="ECO:0007669"/>
    <property type="project" value="UniProtKB-KW"/>
</dbReference>
<feature type="domain" description="Core-binding (CB)" evidence="6">
    <location>
        <begin position="72"/>
        <end position="165"/>
    </location>
</feature>
<dbReference type="RefSeq" id="WP_214563291.1">
    <property type="nucleotide sequence ID" value="NZ_JAHEWX010000015.1"/>
</dbReference>
<dbReference type="InterPro" id="IPR011010">
    <property type="entry name" value="DNA_brk_join_enz"/>
</dbReference>
<feature type="domain" description="Tyr recombinase" evidence="5">
    <location>
        <begin position="186"/>
        <end position="383"/>
    </location>
</feature>
<dbReference type="GO" id="GO:0015074">
    <property type="term" value="P:DNA integration"/>
    <property type="evidence" value="ECO:0007669"/>
    <property type="project" value="InterPro"/>
</dbReference>
<evidence type="ECO:0000313" key="7">
    <source>
        <dbReference type="EMBL" id="MBT1542498.1"/>
    </source>
</evidence>
<dbReference type="AlphaFoldDB" id="A0A9Q2ZPV6"/>
<keyword evidence="3" id="KW-0233">DNA recombination</keyword>
<dbReference type="SUPFAM" id="SSF56349">
    <property type="entry name" value="DNA breaking-rejoining enzymes"/>
    <property type="match status" value="1"/>
</dbReference>
<evidence type="ECO:0000313" key="8">
    <source>
        <dbReference type="Proteomes" id="UP000709437"/>
    </source>
</evidence>
<dbReference type="InterPro" id="IPR013762">
    <property type="entry name" value="Integrase-like_cat_sf"/>
</dbReference>
<dbReference type="Gene3D" id="1.10.150.130">
    <property type="match status" value="1"/>
</dbReference>
<dbReference type="Pfam" id="PF00589">
    <property type="entry name" value="Phage_integrase"/>
    <property type="match status" value="1"/>
</dbReference>
<dbReference type="PROSITE" id="PS51900">
    <property type="entry name" value="CB"/>
    <property type="match status" value="1"/>
</dbReference>
<reference evidence="7" key="1">
    <citation type="submission" date="2021-05" db="EMBL/GenBank/DDBJ databases">
        <title>Whole genome sequence of Curtobacterium flaccumfaciens pv. flaccumfaciens strain CFBP 3417.</title>
        <authorList>
            <person name="Osdaghi E."/>
            <person name="Taghouti G."/>
            <person name="Portier P."/>
            <person name="Fazliarab A."/>
            <person name="Taghavi S.M."/>
            <person name="Briand M."/>
            <person name="Le-Saux M."/>
            <person name="Jacques M.-A."/>
        </authorList>
    </citation>
    <scope>NUCLEOTIDE SEQUENCE</scope>
    <source>
        <strain evidence="7">CFBP 3417</strain>
    </source>
</reference>
<dbReference type="Gene3D" id="1.10.443.10">
    <property type="entry name" value="Intergrase catalytic core"/>
    <property type="match status" value="1"/>
</dbReference>
<accession>A0A9Q2ZPV6</accession>
<evidence type="ECO:0000259" key="6">
    <source>
        <dbReference type="PROSITE" id="PS51900"/>
    </source>
</evidence>
<dbReference type="InterPro" id="IPR044068">
    <property type="entry name" value="CB"/>
</dbReference>
<comment type="similarity">
    <text evidence="1">Belongs to the 'phage' integrase family.</text>
</comment>
<dbReference type="InterPro" id="IPR050090">
    <property type="entry name" value="Tyrosine_recombinase_XerCD"/>
</dbReference>
<organism evidence="7 8">
    <name type="scientific">Curtobacterium flaccumfaciens pv. flaccumfaciens</name>
    <dbReference type="NCBI Taxonomy" id="138532"/>
    <lineage>
        <taxon>Bacteria</taxon>
        <taxon>Bacillati</taxon>
        <taxon>Actinomycetota</taxon>
        <taxon>Actinomycetes</taxon>
        <taxon>Micrococcales</taxon>
        <taxon>Microbacteriaceae</taxon>
        <taxon>Curtobacterium</taxon>
    </lineage>
</organism>
<evidence type="ECO:0000256" key="3">
    <source>
        <dbReference type="ARBA" id="ARBA00023172"/>
    </source>
</evidence>
<evidence type="ECO:0000256" key="2">
    <source>
        <dbReference type="ARBA" id="ARBA00023125"/>
    </source>
</evidence>
<dbReference type="InterPro" id="IPR010998">
    <property type="entry name" value="Integrase_recombinase_N"/>
</dbReference>
<comment type="caution">
    <text evidence="7">The sequence shown here is derived from an EMBL/GenBank/DDBJ whole genome shotgun (WGS) entry which is preliminary data.</text>
</comment>
<dbReference type="PANTHER" id="PTHR30349:SF64">
    <property type="entry name" value="PROPHAGE INTEGRASE INTD-RELATED"/>
    <property type="match status" value="1"/>
</dbReference>
<dbReference type="PROSITE" id="PS51898">
    <property type="entry name" value="TYR_RECOMBINASE"/>
    <property type="match status" value="1"/>
</dbReference>
<dbReference type="EMBL" id="JAHEWX010000015">
    <property type="protein sequence ID" value="MBT1542498.1"/>
    <property type="molecule type" value="Genomic_DNA"/>
</dbReference>
<name>A0A9Q2ZPV6_9MICO</name>
<evidence type="ECO:0000256" key="1">
    <source>
        <dbReference type="ARBA" id="ARBA00008857"/>
    </source>
</evidence>
<evidence type="ECO:0000259" key="5">
    <source>
        <dbReference type="PROSITE" id="PS51898"/>
    </source>
</evidence>
<dbReference type="PANTHER" id="PTHR30349">
    <property type="entry name" value="PHAGE INTEGRASE-RELATED"/>
    <property type="match status" value="1"/>
</dbReference>
<dbReference type="InterPro" id="IPR002104">
    <property type="entry name" value="Integrase_catalytic"/>
</dbReference>
<dbReference type="GO" id="GO:0003677">
    <property type="term" value="F:DNA binding"/>
    <property type="evidence" value="ECO:0007669"/>
    <property type="project" value="UniProtKB-UniRule"/>
</dbReference>
<sequence>MASVTPRRNRDGSVSWRVQFRMGQPRKMCQETFSGDGAEVAARQFGQHLDRVGPEAALATLRARNNATVGVPTFGQFAATYLDPSSGLLTGVQNDTRSGYQTIVDKSFLPLLGELPINAITKHDIGSWLAWQESQQSGRTKGQPISQKTVKNRHALLSAIFAAAVEAGHRTDNPAYKMALTRGRKHQAVFLSHTEFYTLLHFIPAYYKPLVRFLVLTGMRWSEATAVERRDVNLATRPATVTVSKAWKRDHTVGPPKTEKGYRTLPLRPDLVAQLELDGPGGDFLFQGAENGGRLWYGNFKARIWDRAVKKAMDPDECAAVGRTPLPRRPTPHDLRHTYASWLIGQGAPLNLIQRNLGHENITTTVDTYGHLSPTAHEDTVTALYAAMPDDPLAITA</sequence>